<evidence type="ECO:0000313" key="5">
    <source>
        <dbReference type="Ensembl" id="ENSAPOP00000007675.1"/>
    </source>
</evidence>
<evidence type="ECO:0000256" key="1">
    <source>
        <dbReference type="ARBA" id="ARBA00022741"/>
    </source>
</evidence>
<dbReference type="STRING" id="80966.ENSAPOP00000007675"/>
<dbReference type="FunFam" id="3.40.50.300:FF:003492">
    <property type="entry name" value="AGAP012735-PA"/>
    <property type="match status" value="1"/>
</dbReference>
<proteinExistence type="predicted"/>
<dbReference type="Proteomes" id="UP000257200">
    <property type="component" value="Unplaced"/>
</dbReference>
<dbReference type="GO" id="GO:0016020">
    <property type="term" value="C:membrane"/>
    <property type="evidence" value="ECO:0007669"/>
    <property type="project" value="TreeGrafter"/>
</dbReference>
<evidence type="ECO:0000256" key="2">
    <source>
        <dbReference type="ARBA" id="ARBA00022840"/>
    </source>
</evidence>
<protein>
    <submittedName>
        <fullName evidence="5">Multidrug resistance-associated protein 9-like</fullName>
    </submittedName>
</protein>
<dbReference type="InterPro" id="IPR027417">
    <property type="entry name" value="P-loop_NTPase"/>
</dbReference>
<dbReference type="InParanoid" id="A0A3Q1FLH4"/>
<sequence>MFGLQAEVLENGENFSVGERQLMCMTRALLRNSKIILLDEATASIDAETDALIQNTIKDAFSDCTMLTIAHRINTVMQADRILVMDKGEVVELDNPDVLKQRPDSMFSSLLTNIRRSSHNSTVLWQSNKKTPPSIYTQRTTHAHARTLTPTTDSRET</sequence>
<evidence type="ECO:0000256" key="3">
    <source>
        <dbReference type="SAM" id="MobiDB-lite"/>
    </source>
</evidence>
<feature type="region of interest" description="Disordered" evidence="3">
    <location>
        <begin position="125"/>
        <end position="157"/>
    </location>
</feature>
<reference evidence="5" key="1">
    <citation type="submission" date="2025-08" db="UniProtKB">
        <authorList>
            <consortium name="Ensembl"/>
        </authorList>
    </citation>
    <scope>IDENTIFICATION</scope>
</reference>
<feature type="compositionally biased region" description="Polar residues" evidence="3">
    <location>
        <begin position="148"/>
        <end position="157"/>
    </location>
</feature>
<keyword evidence="6" id="KW-1185">Reference proteome</keyword>
<dbReference type="Ensembl" id="ENSAPOT00000004555.1">
    <property type="protein sequence ID" value="ENSAPOP00000007675.1"/>
    <property type="gene ID" value="ENSAPOG00000009690.1"/>
</dbReference>
<dbReference type="SUPFAM" id="SSF52540">
    <property type="entry name" value="P-loop containing nucleoside triphosphate hydrolases"/>
    <property type="match status" value="1"/>
</dbReference>
<organism evidence="5 6">
    <name type="scientific">Acanthochromis polyacanthus</name>
    <name type="common">spiny chromis</name>
    <dbReference type="NCBI Taxonomy" id="80966"/>
    <lineage>
        <taxon>Eukaryota</taxon>
        <taxon>Metazoa</taxon>
        <taxon>Chordata</taxon>
        <taxon>Craniata</taxon>
        <taxon>Vertebrata</taxon>
        <taxon>Euteleostomi</taxon>
        <taxon>Actinopterygii</taxon>
        <taxon>Neopterygii</taxon>
        <taxon>Teleostei</taxon>
        <taxon>Neoteleostei</taxon>
        <taxon>Acanthomorphata</taxon>
        <taxon>Ovalentaria</taxon>
        <taxon>Pomacentridae</taxon>
        <taxon>Acanthochromis</taxon>
    </lineage>
</organism>
<feature type="domain" description="ABC transporter" evidence="4">
    <location>
        <begin position="8"/>
        <end position="43"/>
    </location>
</feature>
<dbReference type="InterPro" id="IPR050173">
    <property type="entry name" value="ABC_transporter_C-like"/>
</dbReference>
<dbReference type="PANTHER" id="PTHR24223">
    <property type="entry name" value="ATP-BINDING CASSETTE SUB-FAMILY C"/>
    <property type="match status" value="1"/>
</dbReference>
<dbReference type="AlphaFoldDB" id="A0A3Q1FLH4"/>
<dbReference type="GO" id="GO:0005524">
    <property type="term" value="F:ATP binding"/>
    <property type="evidence" value="ECO:0007669"/>
    <property type="project" value="UniProtKB-KW"/>
</dbReference>
<keyword evidence="2" id="KW-0067">ATP-binding</keyword>
<dbReference type="GO" id="GO:0016887">
    <property type="term" value="F:ATP hydrolysis activity"/>
    <property type="evidence" value="ECO:0007669"/>
    <property type="project" value="InterPro"/>
</dbReference>
<dbReference type="Pfam" id="PF00005">
    <property type="entry name" value="ABC_tran"/>
    <property type="match status" value="1"/>
</dbReference>
<reference evidence="5" key="2">
    <citation type="submission" date="2025-09" db="UniProtKB">
        <authorList>
            <consortium name="Ensembl"/>
        </authorList>
    </citation>
    <scope>IDENTIFICATION</scope>
</reference>
<evidence type="ECO:0000259" key="4">
    <source>
        <dbReference type="Pfam" id="PF00005"/>
    </source>
</evidence>
<dbReference type="PANTHER" id="PTHR24223:SF10">
    <property type="entry name" value="ATP-BINDING CASSETTE SUB-FAMILY C MEMBER 12"/>
    <property type="match status" value="1"/>
</dbReference>
<keyword evidence="1" id="KW-0547">Nucleotide-binding</keyword>
<dbReference type="Gene3D" id="3.40.50.300">
    <property type="entry name" value="P-loop containing nucleotide triphosphate hydrolases"/>
    <property type="match status" value="1"/>
</dbReference>
<evidence type="ECO:0000313" key="6">
    <source>
        <dbReference type="Proteomes" id="UP000257200"/>
    </source>
</evidence>
<feature type="compositionally biased region" description="Polar residues" evidence="3">
    <location>
        <begin position="125"/>
        <end position="140"/>
    </location>
</feature>
<dbReference type="GO" id="GO:0042626">
    <property type="term" value="F:ATPase-coupled transmembrane transporter activity"/>
    <property type="evidence" value="ECO:0007669"/>
    <property type="project" value="TreeGrafter"/>
</dbReference>
<dbReference type="InterPro" id="IPR003439">
    <property type="entry name" value="ABC_transporter-like_ATP-bd"/>
</dbReference>
<dbReference type="GeneTree" id="ENSGT00940000159578"/>
<name>A0A3Q1FLH4_9TELE</name>
<accession>A0A3Q1FLH4</accession>